<evidence type="ECO:0000313" key="6">
    <source>
        <dbReference type="Proteomes" id="UP000472271"/>
    </source>
</evidence>
<keyword evidence="4" id="KW-0325">Glycoprotein</keyword>
<keyword evidence="3" id="KW-0472">Membrane</keyword>
<dbReference type="Proteomes" id="UP000472271">
    <property type="component" value="Chromosome 17"/>
</dbReference>
<evidence type="ECO:0000256" key="1">
    <source>
        <dbReference type="ARBA" id="ARBA00004370"/>
    </source>
</evidence>
<accession>A0A673A9Q8</accession>
<dbReference type="InterPro" id="IPR015631">
    <property type="entry name" value="CD2/SLAM_rcpt"/>
</dbReference>
<dbReference type="AlphaFoldDB" id="A0A673A9Q8"/>
<keyword evidence="2" id="KW-0732">Signal</keyword>
<evidence type="ECO:0000256" key="3">
    <source>
        <dbReference type="ARBA" id="ARBA00023136"/>
    </source>
</evidence>
<reference evidence="5" key="2">
    <citation type="submission" date="2025-08" db="UniProtKB">
        <authorList>
            <consortium name="Ensembl"/>
        </authorList>
    </citation>
    <scope>IDENTIFICATION</scope>
</reference>
<evidence type="ECO:0000313" key="5">
    <source>
        <dbReference type="Ensembl" id="ENSSORP00005026295.1"/>
    </source>
</evidence>
<proteinExistence type="predicted"/>
<evidence type="ECO:0000256" key="4">
    <source>
        <dbReference type="ARBA" id="ARBA00023180"/>
    </source>
</evidence>
<dbReference type="Gene3D" id="2.60.40.10">
    <property type="entry name" value="Immunoglobulins"/>
    <property type="match status" value="1"/>
</dbReference>
<keyword evidence="6" id="KW-1185">Reference proteome</keyword>
<sequence length="260" mass="28611">VQTGKDVLLEIMDPDAVKNYNLFVWRVKKTDNDPEPKFLVTFSPVDGPDVPENYTEIVFPQANFSVILKNLQKANSGLYDAQLSTSKQEILVAYNITVLVIATTMSVDPVSSSPDSCNVTVSCTTDDYTISSTWTCTNQTCSNQGHNSEITPLGASLHIYLSDDSVTIICNHSNQVDWITASAHISPLCPTSPGKAEALEESTQELTLLLLDLATFQSTLAALLFCFFQKATCNTFILFENFQQLLKSDSNTKTHTFSSK</sequence>
<protein>
    <recommendedName>
        <fullName evidence="7">Ig-like domain-containing protein</fullName>
    </recommendedName>
</protein>
<evidence type="ECO:0008006" key="7">
    <source>
        <dbReference type="Google" id="ProtNLM"/>
    </source>
</evidence>
<dbReference type="PANTHER" id="PTHR12080">
    <property type="entry name" value="SIGNALING LYMPHOCYTIC ACTIVATION MOLECULE"/>
    <property type="match status" value="1"/>
</dbReference>
<comment type="subcellular location">
    <subcellularLocation>
        <location evidence="1">Membrane</location>
    </subcellularLocation>
</comment>
<dbReference type="PANTHER" id="PTHR12080:SF80">
    <property type="entry name" value="IMMUNOGLOBULIN V-SET DOMAIN-CONTAINING PROTEIN"/>
    <property type="match status" value="1"/>
</dbReference>
<dbReference type="Ensembl" id="ENSSORT00005027068.1">
    <property type="protein sequence ID" value="ENSSORP00005026295.1"/>
    <property type="gene ID" value="ENSSORG00005012619.1"/>
</dbReference>
<reference evidence="5" key="3">
    <citation type="submission" date="2025-09" db="UniProtKB">
        <authorList>
            <consortium name="Ensembl"/>
        </authorList>
    </citation>
    <scope>IDENTIFICATION</scope>
</reference>
<dbReference type="InterPro" id="IPR013783">
    <property type="entry name" value="Ig-like_fold"/>
</dbReference>
<name>A0A673A9Q8_9TELE</name>
<dbReference type="InParanoid" id="A0A673A9Q8"/>
<dbReference type="GO" id="GO:0016020">
    <property type="term" value="C:membrane"/>
    <property type="evidence" value="ECO:0007669"/>
    <property type="project" value="UniProtKB-SubCell"/>
</dbReference>
<organism evidence="5 6">
    <name type="scientific">Sphaeramia orbicularis</name>
    <name type="common">orbiculate cardinalfish</name>
    <dbReference type="NCBI Taxonomy" id="375764"/>
    <lineage>
        <taxon>Eukaryota</taxon>
        <taxon>Metazoa</taxon>
        <taxon>Chordata</taxon>
        <taxon>Craniata</taxon>
        <taxon>Vertebrata</taxon>
        <taxon>Euteleostomi</taxon>
        <taxon>Actinopterygii</taxon>
        <taxon>Neopterygii</taxon>
        <taxon>Teleostei</taxon>
        <taxon>Neoteleostei</taxon>
        <taxon>Acanthomorphata</taxon>
        <taxon>Gobiaria</taxon>
        <taxon>Kurtiformes</taxon>
        <taxon>Apogonoidei</taxon>
        <taxon>Apogonidae</taxon>
        <taxon>Apogoninae</taxon>
        <taxon>Sphaeramia</taxon>
    </lineage>
</organism>
<evidence type="ECO:0000256" key="2">
    <source>
        <dbReference type="ARBA" id="ARBA00022729"/>
    </source>
</evidence>
<reference evidence="5" key="1">
    <citation type="submission" date="2019-06" db="EMBL/GenBank/DDBJ databases">
        <authorList>
            <consortium name="Wellcome Sanger Institute Data Sharing"/>
        </authorList>
    </citation>
    <scope>NUCLEOTIDE SEQUENCE [LARGE SCALE GENOMIC DNA]</scope>
</reference>